<evidence type="ECO:0000313" key="1">
    <source>
        <dbReference type="EMBL" id="SDO18146.1"/>
    </source>
</evidence>
<dbReference type="AlphaFoldDB" id="A0A1H0HG07"/>
<accession>A0A1H0HG07</accession>
<name>A0A1H0HG07_9ACTN</name>
<protein>
    <recommendedName>
        <fullName evidence="3">DUF1877 domain-containing protein</fullName>
    </recommendedName>
</protein>
<organism evidence="1 2">
    <name type="scientific">Actinacidiphila guanduensis</name>
    <dbReference type="NCBI Taxonomy" id="310781"/>
    <lineage>
        <taxon>Bacteria</taxon>
        <taxon>Bacillati</taxon>
        <taxon>Actinomycetota</taxon>
        <taxon>Actinomycetes</taxon>
        <taxon>Kitasatosporales</taxon>
        <taxon>Streptomycetaceae</taxon>
        <taxon>Actinacidiphila</taxon>
    </lineage>
</organism>
<keyword evidence="2" id="KW-1185">Reference proteome</keyword>
<dbReference type="STRING" id="310781.SAMN05216259_10845"/>
<dbReference type="EMBL" id="FNIE01000008">
    <property type="protein sequence ID" value="SDO18146.1"/>
    <property type="molecule type" value="Genomic_DNA"/>
</dbReference>
<sequence length="177" mass="19959">MALSDPLHMLPPMSMNGEYLRVTPEELARAVKNPEWALELADEIQDAQEENEPAPAEARHFTTHKTWDLLGFLLHRAAFPVDIVHGEEPLAADDWGYGPPRYLTADRVRLAADALHRMTYDQLIHGVDHSELAEAGTYPQIWDSPTSLEWARDLFTPLTTFFQAAASAVQAMLIWLD</sequence>
<proteinExistence type="predicted"/>
<dbReference type="InterPro" id="IPR035944">
    <property type="entry name" value="YfbM-like_sf"/>
</dbReference>
<reference evidence="1 2" key="1">
    <citation type="submission" date="2016-10" db="EMBL/GenBank/DDBJ databases">
        <authorList>
            <person name="de Groot N.N."/>
        </authorList>
    </citation>
    <scope>NUCLEOTIDE SEQUENCE [LARGE SCALE GENOMIC DNA]</scope>
    <source>
        <strain evidence="1 2">CGMCC 4.2022</strain>
    </source>
</reference>
<dbReference type="Proteomes" id="UP000199341">
    <property type="component" value="Unassembled WGS sequence"/>
</dbReference>
<dbReference type="SUPFAM" id="SSF111069">
    <property type="entry name" value="Hypothetical protein yfbM"/>
    <property type="match status" value="1"/>
</dbReference>
<gene>
    <name evidence="1" type="ORF">SAMN05216259_10845</name>
</gene>
<evidence type="ECO:0000313" key="2">
    <source>
        <dbReference type="Proteomes" id="UP000199341"/>
    </source>
</evidence>
<evidence type="ECO:0008006" key="3">
    <source>
        <dbReference type="Google" id="ProtNLM"/>
    </source>
</evidence>
<dbReference type="InterPro" id="IPR015068">
    <property type="entry name" value="DUF1877"/>
</dbReference>
<dbReference type="Gene3D" id="3.40.1760.10">
    <property type="entry name" value="YfbM-like super family"/>
    <property type="match status" value="1"/>
</dbReference>
<dbReference type="Pfam" id="PF08974">
    <property type="entry name" value="DUF1877"/>
    <property type="match status" value="1"/>
</dbReference>